<dbReference type="SUPFAM" id="SSF56281">
    <property type="entry name" value="Metallo-hydrolase/oxidoreductase"/>
    <property type="match status" value="1"/>
</dbReference>
<dbReference type="PANTHER" id="PTHR42978:SF7">
    <property type="entry name" value="METALLO-HYDROLASE RV2300C-RELATED"/>
    <property type="match status" value="1"/>
</dbReference>
<dbReference type="CDD" id="cd07729">
    <property type="entry name" value="AHL_lactonase_MBL-fold"/>
    <property type="match status" value="1"/>
</dbReference>
<dbReference type="EMBL" id="DSUH01000164">
    <property type="protein sequence ID" value="HGU32578.1"/>
    <property type="molecule type" value="Genomic_DNA"/>
</dbReference>
<dbReference type="PANTHER" id="PTHR42978">
    <property type="entry name" value="QUORUM-QUENCHING LACTONASE YTNP-RELATED-RELATED"/>
    <property type="match status" value="1"/>
</dbReference>
<dbReference type="Pfam" id="PF00753">
    <property type="entry name" value="Lactamase_B"/>
    <property type="match status" value="1"/>
</dbReference>
<gene>
    <name evidence="7" type="ORF">ENS29_06965</name>
</gene>
<keyword evidence="4" id="KW-0378">Hydrolase</keyword>
<dbReference type="InterPro" id="IPR051013">
    <property type="entry name" value="MBL_superfamily_lactonases"/>
</dbReference>
<proteinExistence type="inferred from homology"/>
<name>A0A7C4RSQ7_9BACT</name>
<comment type="caution">
    <text evidence="7">The sequence shown here is derived from an EMBL/GenBank/DDBJ whole genome shotgun (WGS) entry which is preliminary data.</text>
</comment>
<evidence type="ECO:0000256" key="3">
    <source>
        <dbReference type="ARBA" id="ARBA00022723"/>
    </source>
</evidence>
<feature type="domain" description="Metallo-beta-lactamase" evidence="6">
    <location>
        <begin position="34"/>
        <end position="241"/>
    </location>
</feature>
<comment type="cofactor">
    <cofactor evidence="1">
        <name>Zn(2+)</name>
        <dbReference type="ChEBI" id="CHEBI:29105"/>
    </cofactor>
</comment>
<dbReference type="AlphaFoldDB" id="A0A7C4RSQ7"/>
<dbReference type="InterPro" id="IPR001279">
    <property type="entry name" value="Metallo-B-lactamas"/>
</dbReference>
<evidence type="ECO:0000256" key="4">
    <source>
        <dbReference type="ARBA" id="ARBA00022801"/>
    </source>
</evidence>
<dbReference type="GO" id="GO:0046872">
    <property type="term" value="F:metal ion binding"/>
    <property type="evidence" value="ECO:0007669"/>
    <property type="project" value="UniProtKB-KW"/>
</dbReference>
<organism evidence="7">
    <name type="scientific">Desulfatirhabdium butyrativorans</name>
    <dbReference type="NCBI Taxonomy" id="340467"/>
    <lineage>
        <taxon>Bacteria</taxon>
        <taxon>Pseudomonadati</taxon>
        <taxon>Thermodesulfobacteriota</taxon>
        <taxon>Desulfobacteria</taxon>
        <taxon>Desulfobacterales</taxon>
        <taxon>Desulfatirhabdiaceae</taxon>
        <taxon>Desulfatirhabdium</taxon>
    </lineage>
</organism>
<dbReference type="InterPro" id="IPR036866">
    <property type="entry name" value="RibonucZ/Hydroxyglut_hydro"/>
</dbReference>
<reference evidence="7" key="1">
    <citation type="journal article" date="2020" name="mSystems">
        <title>Genome- and Community-Level Interaction Insights into Carbon Utilization and Element Cycling Functions of Hydrothermarchaeota in Hydrothermal Sediment.</title>
        <authorList>
            <person name="Zhou Z."/>
            <person name="Liu Y."/>
            <person name="Xu W."/>
            <person name="Pan J."/>
            <person name="Luo Z.H."/>
            <person name="Li M."/>
        </authorList>
    </citation>
    <scope>NUCLEOTIDE SEQUENCE [LARGE SCALE GENOMIC DNA]</scope>
    <source>
        <strain evidence="7">SpSt-477</strain>
    </source>
</reference>
<evidence type="ECO:0000259" key="6">
    <source>
        <dbReference type="SMART" id="SM00849"/>
    </source>
</evidence>
<keyword evidence="5" id="KW-0862">Zinc</keyword>
<dbReference type="Gene3D" id="3.60.15.10">
    <property type="entry name" value="Ribonuclease Z/Hydroxyacylglutathione hydrolase-like"/>
    <property type="match status" value="1"/>
</dbReference>
<comment type="similarity">
    <text evidence="2">Belongs to the metallo-beta-lactamase superfamily.</text>
</comment>
<dbReference type="SMART" id="SM00849">
    <property type="entry name" value="Lactamase_B"/>
    <property type="match status" value="1"/>
</dbReference>
<accession>A0A7C4RSQ7</accession>
<evidence type="ECO:0000256" key="2">
    <source>
        <dbReference type="ARBA" id="ARBA00007749"/>
    </source>
</evidence>
<evidence type="ECO:0000313" key="7">
    <source>
        <dbReference type="EMBL" id="HGU32578.1"/>
    </source>
</evidence>
<protein>
    <submittedName>
        <fullName evidence="7">N-acyl homoserine lactonase family protein</fullName>
    </submittedName>
</protein>
<evidence type="ECO:0000256" key="1">
    <source>
        <dbReference type="ARBA" id="ARBA00001947"/>
    </source>
</evidence>
<sequence>MTTYHIHPIVLGTKVFDKSMMTYQFNNGQTFTIPIYAWYLEPAGGAKAKPILVDTGEMRPIQSADREQAIGGAIHTFTEGLARFGLTPADIDLVIHTHLHNDHCENDAACSNARILVHKAEIRRIHDPHPLDYRYAEDYILDVEENGQVETISEDGEVAPGVRVVHTPAHTEGGLTILVDTPKGTAAITGFCVIQENFDPPKQVRAMEMEVIPPGTHVNVYEAYDLMLRVRDMADILIPLHEPRFASMETIC</sequence>
<evidence type="ECO:0000256" key="5">
    <source>
        <dbReference type="ARBA" id="ARBA00022833"/>
    </source>
</evidence>
<keyword evidence="3" id="KW-0479">Metal-binding</keyword>
<dbReference type="GO" id="GO:0016787">
    <property type="term" value="F:hydrolase activity"/>
    <property type="evidence" value="ECO:0007669"/>
    <property type="project" value="UniProtKB-KW"/>
</dbReference>